<comment type="caution">
    <text evidence="2">The sequence shown here is derived from an EMBL/GenBank/DDBJ whole genome shotgun (WGS) entry which is preliminary data.</text>
</comment>
<sequence length="284" mass="32412">MPREIARKPRFIYPTIATSLSIAQISALAELLFWRILPQADDQGRLIGQPKQLKALACPMREEITEKNIPELLKELEGADLIIQYTASSEPLIQIKTWWNYQSGMRRIYPSRHSAPEGWGDKVRGISGGQEPTNAPVVPPNQVISRSGNQVISRSGNQVISRSGNQVISKPEPEAVVTPPTTADEKEIIKRFTQLRGWQADDDDVLWLQGLRSEYPGFTLAEFKACVDYHSGKPVPKHKGIWKNRFRNWMIKKRDFEMKEGKGEQVKGERAKVHSREDFRDRAW</sequence>
<name>X1RNQ2_9ZZZZ</name>
<protein>
    <recommendedName>
        <fullName evidence="3">DnaT DNA-binding domain-containing protein</fullName>
    </recommendedName>
</protein>
<evidence type="ECO:0008006" key="3">
    <source>
        <dbReference type="Google" id="ProtNLM"/>
    </source>
</evidence>
<accession>X1RNQ2</accession>
<reference evidence="2" key="1">
    <citation type="journal article" date="2014" name="Front. Microbiol.">
        <title>High frequency of phylogenetically diverse reductive dehalogenase-homologous genes in deep subseafloor sedimentary metagenomes.</title>
        <authorList>
            <person name="Kawai M."/>
            <person name="Futagami T."/>
            <person name="Toyoda A."/>
            <person name="Takaki Y."/>
            <person name="Nishi S."/>
            <person name="Hori S."/>
            <person name="Arai W."/>
            <person name="Tsubouchi T."/>
            <person name="Morono Y."/>
            <person name="Uchiyama I."/>
            <person name="Ito T."/>
            <person name="Fujiyama A."/>
            <person name="Inagaki F."/>
            <person name="Takami H."/>
        </authorList>
    </citation>
    <scope>NUCLEOTIDE SEQUENCE</scope>
    <source>
        <strain evidence="2">Expedition CK06-06</strain>
    </source>
</reference>
<dbReference type="EMBL" id="BARW01000732">
    <property type="protein sequence ID" value="GAI68591.1"/>
    <property type="molecule type" value="Genomic_DNA"/>
</dbReference>
<dbReference type="AlphaFoldDB" id="X1RNQ2"/>
<evidence type="ECO:0000256" key="1">
    <source>
        <dbReference type="SAM" id="MobiDB-lite"/>
    </source>
</evidence>
<evidence type="ECO:0000313" key="2">
    <source>
        <dbReference type="EMBL" id="GAI68591.1"/>
    </source>
</evidence>
<proteinExistence type="predicted"/>
<feature type="region of interest" description="Disordered" evidence="1">
    <location>
        <begin position="260"/>
        <end position="284"/>
    </location>
</feature>
<gene>
    <name evidence="2" type="ORF">S12H4_02819</name>
</gene>
<organism evidence="2">
    <name type="scientific">marine sediment metagenome</name>
    <dbReference type="NCBI Taxonomy" id="412755"/>
    <lineage>
        <taxon>unclassified sequences</taxon>
        <taxon>metagenomes</taxon>
        <taxon>ecological metagenomes</taxon>
    </lineage>
</organism>